<dbReference type="EMBL" id="LR877165">
    <property type="protein sequence ID" value="CAD2221434.1"/>
    <property type="molecule type" value="Genomic_DNA"/>
</dbReference>
<comment type="similarity">
    <text evidence="7">Belongs to the ubiquitin-conjugating enzyme family.</text>
</comment>
<evidence type="ECO:0000256" key="4">
    <source>
        <dbReference type="ARBA" id="ARBA00022786"/>
    </source>
</evidence>
<gene>
    <name evidence="10" type="ORF">ADEAN_000896600</name>
</gene>
<dbReference type="Gene3D" id="3.10.110.10">
    <property type="entry name" value="Ubiquitin Conjugating Enzyme"/>
    <property type="match status" value="1"/>
</dbReference>
<keyword evidence="11" id="KW-1185">Reference proteome</keyword>
<feature type="active site" description="Glycyl thioester intermediate" evidence="6">
    <location>
        <position position="89"/>
    </location>
</feature>
<sequence>MTLNAHGMRVVMRQMQEIDANPIADVHMAPTEDLRELHFEIDGPEGTPYEAGRFAGVLVFEESYPDVPPKGYFRTRIFHPNVSEKGDICVNALKKDWKPDMGLRHVLQVIRCLLVEPNPESALNEEAGRLLLEDYVTFEKKAAMLTRIHSLRPAGASRFVGGEVAKEEEANTENGAVSQAATTASSGAGLRNMGDSNVNAVASTAVKKEEDKNKKKAADKKKSALKRI</sequence>
<dbReference type="InterPro" id="IPR016135">
    <property type="entry name" value="UBQ-conjugating_enzyme/RWD"/>
</dbReference>
<dbReference type="SUPFAM" id="SSF54495">
    <property type="entry name" value="UBC-like"/>
    <property type="match status" value="1"/>
</dbReference>
<name>S9WWB3_9TRYP</name>
<feature type="compositionally biased region" description="Basic residues" evidence="8">
    <location>
        <begin position="214"/>
        <end position="228"/>
    </location>
</feature>
<evidence type="ECO:0000256" key="8">
    <source>
        <dbReference type="SAM" id="MobiDB-lite"/>
    </source>
</evidence>
<dbReference type="GO" id="GO:0061631">
    <property type="term" value="F:ubiquitin conjugating enzyme activity"/>
    <property type="evidence" value="ECO:0007669"/>
    <property type="project" value="UniProtKB-EC"/>
</dbReference>
<evidence type="ECO:0000256" key="2">
    <source>
        <dbReference type="ARBA" id="ARBA00022679"/>
    </source>
</evidence>
<keyword evidence="5 7" id="KW-0067">ATP-binding</keyword>
<feature type="domain" description="UBC core" evidence="9">
    <location>
        <begin position="6"/>
        <end position="151"/>
    </location>
</feature>
<accession>S9WWB3</accession>
<evidence type="ECO:0000313" key="11">
    <source>
        <dbReference type="Proteomes" id="UP000515908"/>
    </source>
</evidence>
<keyword evidence="4 7" id="KW-0833">Ubl conjugation pathway</keyword>
<dbReference type="PROSITE" id="PS50127">
    <property type="entry name" value="UBC_2"/>
    <property type="match status" value="1"/>
</dbReference>
<reference evidence="10 11" key="1">
    <citation type="submission" date="2020-08" db="EMBL/GenBank/DDBJ databases">
        <authorList>
            <person name="Newling K."/>
            <person name="Davey J."/>
            <person name="Forrester S."/>
        </authorList>
    </citation>
    <scope>NUCLEOTIDE SEQUENCE [LARGE SCALE GENOMIC DNA]</scope>
    <source>
        <strain evidence="11">Crithidia deanei Carvalho (ATCC PRA-265)</strain>
    </source>
</reference>
<proteinExistence type="inferred from homology"/>
<evidence type="ECO:0000256" key="3">
    <source>
        <dbReference type="ARBA" id="ARBA00022741"/>
    </source>
</evidence>
<dbReference type="OrthoDB" id="10069349at2759"/>
<dbReference type="CDD" id="cd23804">
    <property type="entry name" value="UBCc_UBE2S"/>
    <property type="match status" value="1"/>
</dbReference>
<dbReference type="AlphaFoldDB" id="S9WWB3"/>
<protein>
    <recommendedName>
        <fullName evidence="1">E2 ubiquitin-conjugating enzyme</fullName>
        <ecNumber evidence="1">2.3.2.23</ecNumber>
    </recommendedName>
</protein>
<dbReference type="VEuPathDB" id="TriTrypDB:ADEAN_000896600"/>
<dbReference type="InterPro" id="IPR023313">
    <property type="entry name" value="UBQ-conjugating_AS"/>
</dbReference>
<dbReference type="SMART" id="SM00212">
    <property type="entry name" value="UBCc"/>
    <property type="match status" value="1"/>
</dbReference>
<dbReference type="EC" id="2.3.2.23" evidence="1"/>
<dbReference type="FunFam" id="3.10.110.10:FF:000031">
    <property type="entry name" value="Ubiquitin-conjugating enzyme E2 22"/>
    <property type="match status" value="1"/>
</dbReference>
<dbReference type="PROSITE" id="PS00183">
    <property type="entry name" value="UBC_1"/>
    <property type="match status" value="1"/>
</dbReference>
<keyword evidence="2" id="KW-0808">Transferase</keyword>
<dbReference type="GO" id="GO:0005524">
    <property type="term" value="F:ATP binding"/>
    <property type="evidence" value="ECO:0007669"/>
    <property type="project" value="UniProtKB-UniRule"/>
</dbReference>
<organism evidence="10 11">
    <name type="scientific">Angomonas deanei</name>
    <dbReference type="NCBI Taxonomy" id="59799"/>
    <lineage>
        <taxon>Eukaryota</taxon>
        <taxon>Discoba</taxon>
        <taxon>Euglenozoa</taxon>
        <taxon>Kinetoplastea</taxon>
        <taxon>Metakinetoplastina</taxon>
        <taxon>Trypanosomatida</taxon>
        <taxon>Trypanosomatidae</taxon>
        <taxon>Strigomonadinae</taxon>
        <taxon>Angomonas</taxon>
    </lineage>
</organism>
<evidence type="ECO:0000256" key="1">
    <source>
        <dbReference type="ARBA" id="ARBA00012486"/>
    </source>
</evidence>
<feature type="region of interest" description="Disordered" evidence="8">
    <location>
        <begin position="166"/>
        <end position="228"/>
    </location>
</feature>
<evidence type="ECO:0000256" key="5">
    <source>
        <dbReference type="ARBA" id="ARBA00022840"/>
    </source>
</evidence>
<evidence type="ECO:0000256" key="7">
    <source>
        <dbReference type="RuleBase" id="RU362109"/>
    </source>
</evidence>
<dbReference type="InterPro" id="IPR050113">
    <property type="entry name" value="Ub_conjugating_enzyme"/>
</dbReference>
<feature type="compositionally biased region" description="Low complexity" evidence="8">
    <location>
        <begin position="175"/>
        <end position="189"/>
    </location>
</feature>
<dbReference type="Pfam" id="PF00179">
    <property type="entry name" value="UQ_con"/>
    <property type="match status" value="1"/>
</dbReference>
<evidence type="ECO:0000313" key="10">
    <source>
        <dbReference type="EMBL" id="CAD2221434.1"/>
    </source>
</evidence>
<dbReference type="Proteomes" id="UP000515908">
    <property type="component" value="Chromosome 21"/>
</dbReference>
<dbReference type="PANTHER" id="PTHR24067">
    <property type="entry name" value="UBIQUITIN-CONJUGATING ENZYME E2"/>
    <property type="match status" value="1"/>
</dbReference>
<keyword evidence="3 7" id="KW-0547">Nucleotide-binding</keyword>
<evidence type="ECO:0000259" key="9">
    <source>
        <dbReference type="PROSITE" id="PS50127"/>
    </source>
</evidence>
<dbReference type="InterPro" id="IPR000608">
    <property type="entry name" value="UBC"/>
</dbReference>
<evidence type="ECO:0000256" key="6">
    <source>
        <dbReference type="PROSITE-ProRule" id="PRU10133"/>
    </source>
</evidence>